<dbReference type="Proteomes" id="UP001380953">
    <property type="component" value="Unassembled WGS sequence"/>
</dbReference>
<keyword evidence="2" id="KW-1185">Reference proteome</keyword>
<evidence type="ECO:0000313" key="2">
    <source>
        <dbReference type="Proteomes" id="UP001380953"/>
    </source>
</evidence>
<proteinExistence type="predicted"/>
<evidence type="ECO:0000313" key="1">
    <source>
        <dbReference type="EMBL" id="MEJ8307083.1"/>
    </source>
</evidence>
<organism evidence="1 2">
    <name type="scientific">Saccharibacillus sacchari</name>
    <dbReference type="NCBI Taxonomy" id="456493"/>
    <lineage>
        <taxon>Bacteria</taxon>
        <taxon>Bacillati</taxon>
        <taxon>Bacillota</taxon>
        <taxon>Bacilli</taxon>
        <taxon>Bacillales</taxon>
        <taxon>Paenibacillaceae</taxon>
        <taxon>Saccharibacillus</taxon>
    </lineage>
</organism>
<comment type="caution">
    <text evidence="1">The sequence shown here is derived from an EMBL/GenBank/DDBJ whole genome shotgun (WGS) entry which is preliminary data.</text>
</comment>
<sequence>MVEDNGKLAVVTFTRNKQKNSLNIIFLSEMDRFLDELEENKYCRILILQGDKGVFSTGMDFESVIPSSEKSTMNGKNIYAEEFCEMYMKILNRLSLSSKIIISFVDGIATAGGVGLAAASDFVIATPRATFQLSELLWGLLPSMVVPFLIRRIGFQKAYSITISTLAVDADRALQWGLADEISDSPYNFAKQLMNRISKIEECNIVRAKHYFKKMWFVTEEMEQHAISQTQNLLNDKKIVQDLHNYIRYGQFPWETSE</sequence>
<protein>
    <submittedName>
        <fullName evidence="1">Enoyl-CoA hydratase-related protein</fullName>
    </submittedName>
</protein>
<name>A0ACC6PJU8_9BACL</name>
<dbReference type="EMBL" id="JBBKAR010000060">
    <property type="protein sequence ID" value="MEJ8307083.1"/>
    <property type="molecule type" value="Genomic_DNA"/>
</dbReference>
<gene>
    <name evidence="1" type="ORF">WKI47_24505</name>
</gene>
<reference evidence="1" key="1">
    <citation type="submission" date="2024-03" db="EMBL/GenBank/DDBJ databases">
        <title>Whole genome sequecning of epiphytes from Marcgravia umbellata leaves.</title>
        <authorList>
            <person name="Kumar G."/>
            <person name="Savka M.A."/>
        </authorList>
    </citation>
    <scope>NUCLEOTIDE SEQUENCE</scope>
    <source>
        <strain evidence="1">RIT_BL5</strain>
    </source>
</reference>
<accession>A0ACC6PJU8</accession>